<reference evidence="10 11" key="1">
    <citation type="submission" date="2006-04" db="EMBL/GenBank/DDBJ databases">
        <title>Molecular characterization of the genomic components associated with yellow vein disease of Sida cardifolia.</title>
        <authorList>
            <person name="Kasin Y.A."/>
            <person name="Gopal P."/>
            <person name="Sinilal B."/>
            <person name="Usha R."/>
        </authorList>
    </citation>
    <scope>NUCLEOTIDE SEQUENCE [LARGE SCALE GENOMIC DNA]</scope>
</reference>
<dbReference type="GO" id="GO:0044220">
    <property type="term" value="C:host cell perinuclear region of cytoplasm"/>
    <property type="evidence" value="ECO:0007669"/>
    <property type="project" value="UniProtKB-SubCell"/>
</dbReference>
<evidence type="ECO:0000256" key="4">
    <source>
        <dbReference type="ARBA" id="ARBA00011105"/>
    </source>
</evidence>
<keyword evidence="6" id="KW-0945">Host-virus interaction</keyword>
<dbReference type="OrthoDB" id="14447at10239"/>
<evidence type="ECO:0000256" key="1">
    <source>
        <dbReference type="ARBA" id="ARBA00003603"/>
    </source>
</evidence>
<keyword evidence="8" id="KW-1035">Host cytoplasm</keyword>
<protein>
    <submittedName>
        <fullName evidence="10">V2 protein</fullName>
    </submittedName>
</protein>
<organism evidence="10 11">
    <name type="scientific">Sida yellow vein Madurai virus</name>
    <dbReference type="NCBI Taxonomy" id="420255"/>
    <lineage>
        <taxon>Viruses</taxon>
        <taxon>Monodnaviria</taxon>
        <taxon>Shotokuvirae</taxon>
        <taxon>Cressdnaviricota</taxon>
        <taxon>Repensiviricetes</taxon>
        <taxon>Geplafuvirales</taxon>
        <taxon>Geminiviridae</taxon>
        <taxon>Begomovirus</taxon>
    </lineage>
</organism>
<accession>Q17ZR2</accession>
<evidence type="ECO:0000256" key="6">
    <source>
        <dbReference type="ARBA" id="ARBA00022581"/>
    </source>
</evidence>
<dbReference type="InterPro" id="IPR002511">
    <property type="entry name" value="Gemini_V2"/>
</dbReference>
<dbReference type="GO" id="GO:0060967">
    <property type="term" value="P:negative regulation of gene silencing by regulatory ncRNA"/>
    <property type="evidence" value="ECO:0007669"/>
    <property type="project" value="InterPro"/>
</dbReference>
<name>Q17ZR2_9GEMI</name>
<evidence type="ECO:0000313" key="11">
    <source>
        <dbReference type="Proteomes" id="UP000204172"/>
    </source>
</evidence>
<evidence type="ECO:0000256" key="5">
    <source>
        <dbReference type="ARBA" id="ARBA00022463"/>
    </source>
</evidence>
<dbReference type="EMBL" id="AM259382">
    <property type="protein sequence ID" value="CAJ90735.1"/>
    <property type="molecule type" value="Genomic_DNA"/>
</dbReference>
<comment type="subcellular location">
    <subcellularLocation>
        <location evidence="2">Host cytoplasm</location>
        <location evidence="2">Host perinuclear region</location>
    </subcellularLocation>
</comment>
<evidence type="ECO:0000256" key="2">
    <source>
        <dbReference type="ARBA" id="ARBA00004407"/>
    </source>
</evidence>
<dbReference type="Pfam" id="PF01524">
    <property type="entry name" value="Gemini_V2"/>
    <property type="match status" value="1"/>
</dbReference>
<comment type="function">
    <text evidence="1">Through its interaction with host SGS3, acts as a suppressor of RNA-mediated gene silencing, also known as post-transcriptional gene silencing (PTGS), a mechanism of plant viral defense that limits the accumulation of viral RNAs.</text>
</comment>
<evidence type="ECO:0000313" key="10">
    <source>
        <dbReference type="EMBL" id="CAJ90735.1"/>
    </source>
</evidence>
<dbReference type="GO" id="GO:0052170">
    <property type="term" value="P:symbiont-mediated suppression of host innate immune response"/>
    <property type="evidence" value="ECO:0007669"/>
    <property type="project" value="UniProtKB-KW"/>
</dbReference>
<comment type="subunit">
    <text evidence="4">Interacts with host SGS3.</text>
</comment>
<gene>
    <name evidence="10" type="primary">v2</name>
</gene>
<sequence>MWDPLENEFPETVHGFRYMLAVKYMQEIAKSTSLVHWFRVRSGSHFRVEVQGLCSSVLQVWRFPLQFLPRVEGSTSTVLAHQLLLPLLPQAQGEEDGPTGPCIESPDFTECIERLMSLRAVKAHVRYSPSMLKTILVTWVRLSVYLMLLEVLG</sequence>
<evidence type="ECO:0000256" key="7">
    <source>
        <dbReference type="ARBA" id="ARBA00022632"/>
    </source>
</evidence>
<dbReference type="RefSeq" id="YP_001144444.1">
    <property type="nucleotide sequence ID" value="NC_009354.1"/>
</dbReference>
<dbReference type="KEGG" id="vg:4999339"/>
<keyword evidence="5" id="KW-0941">Suppressor of RNA silencing</keyword>
<evidence type="ECO:0000256" key="3">
    <source>
        <dbReference type="ARBA" id="ARBA00009397"/>
    </source>
</evidence>
<keyword evidence="7" id="KW-1090">Inhibition of host innate immune response by virus</keyword>
<keyword evidence="9" id="KW-0899">Viral immunoevasion</keyword>
<dbReference type="GeneID" id="4999339"/>
<evidence type="ECO:0000256" key="8">
    <source>
        <dbReference type="ARBA" id="ARBA00023200"/>
    </source>
</evidence>
<dbReference type="Proteomes" id="UP000204172">
    <property type="component" value="Segment DNA A"/>
</dbReference>
<evidence type="ECO:0000256" key="9">
    <source>
        <dbReference type="ARBA" id="ARBA00023280"/>
    </source>
</evidence>
<comment type="similarity">
    <text evidence="3">Belongs to the geminiviridae protein AV2/V2 family.</text>
</comment>
<proteinExistence type="inferred from homology"/>